<name>A0AAV5KCJ4_9ROSI</name>
<organism evidence="2 3">
    <name type="scientific">Rubroshorea leprosula</name>
    <dbReference type="NCBI Taxonomy" id="152421"/>
    <lineage>
        <taxon>Eukaryota</taxon>
        <taxon>Viridiplantae</taxon>
        <taxon>Streptophyta</taxon>
        <taxon>Embryophyta</taxon>
        <taxon>Tracheophyta</taxon>
        <taxon>Spermatophyta</taxon>
        <taxon>Magnoliopsida</taxon>
        <taxon>eudicotyledons</taxon>
        <taxon>Gunneridae</taxon>
        <taxon>Pentapetalae</taxon>
        <taxon>rosids</taxon>
        <taxon>malvids</taxon>
        <taxon>Malvales</taxon>
        <taxon>Dipterocarpaceae</taxon>
        <taxon>Rubroshorea</taxon>
    </lineage>
</organism>
<dbReference type="Proteomes" id="UP001054252">
    <property type="component" value="Unassembled WGS sequence"/>
</dbReference>
<dbReference type="EMBL" id="BPVZ01000059">
    <property type="protein sequence ID" value="GKV22303.1"/>
    <property type="molecule type" value="Genomic_DNA"/>
</dbReference>
<accession>A0AAV5KCJ4</accession>
<proteinExistence type="predicted"/>
<evidence type="ECO:0000313" key="3">
    <source>
        <dbReference type="Proteomes" id="UP001054252"/>
    </source>
</evidence>
<evidence type="ECO:0000313" key="2">
    <source>
        <dbReference type="EMBL" id="GKV22303.1"/>
    </source>
</evidence>
<sequence>MKASKNEIEVFFPNKNVWKDFVGKEEKEEPAGDQGWKTANREEASAASETDSWLRPWNRGCRELAPEN</sequence>
<protein>
    <submittedName>
        <fullName evidence="2">Uncharacterized protein</fullName>
    </submittedName>
</protein>
<evidence type="ECO:0000256" key="1">
    <source>
        <dbReference type="SAM" id="MobiDB-lite"/>
    </source>
</evidence>
<feature type="region of interest" description="Disordered" evidence="1">
    <location>
        <begin position="23"/>
        <end position="54"/>
    </location>
</feature>
<reference evidence="2 3" key="1">
    <citation type="journal article" date="2021" name="Commun. Biol.">
        <title>The genome of Shorea leprosula (Dipterocarpaceae) highlights the ecological relevance of drought in aseasonal tropical rainforests.</title>
        <authorList>
            <person name="Ng K.K.S."/>
            <person name="Kobayashi M.J."/>
            <person name="Fawcett J.A."/>
            <person name="Hatakeyama M."/>
            <person name="Paape T."/>
            <person name="Ng C.H."/>
            <person name="Ang C.C."/>
            <person name="Tnah L.H."/>
            <person name="Lee C.T."/>
            <person name="Nishiyama T."/>
            <person name="Sese J."/>
            <person name="O'Brien M.J."/>
            <person name="Copetti D."/>
            <person name="Mohd Noor M.I."/>
            <person name="Ong R.C."/>
            <person name="Putra M."/>
            <person name="Sireger I.Z."/>
            <person name="Indrioko S."/>
            <person name="Kosugi Y."/>
            <person name="Izuno A."/>
            <person name="Isagi Y."/>
            <person name="Lee S.L."/>
            <person name="Shimizu K.K."/>
        </authorList>
    </citation>
    <scope>NUCLEOTIDE SEQUENCE [LARGE SCALE GENOMIC DNA]</scope>
    <source>
        <strain evidence="2">214</strain>
    </source>
</reference>
<dbReference type="AlphaFoldDB" id="A0AAV5KCJ4"/>
<gene>
    <name evidence="2" type="ORF">SLEP1_g32185</name>
</gene>
<comment type="caution">
    <text evidence="2">The sequence shown here is derived from an EMBL/GenBank/DDBJ whole genome shotgun (WGS) entry which is preliminary data.</text>
</comment>
<keyword evidence="3" id="KW-1185">Reference proteome</keyword>